<reference evidence="2 3" key="1">
    <citation type="journal article" date="2019" name="Int. J. Syst. Evol. Microbiol.">
        <title>The Global Catalogue of Microorganisms (GCM) 10K type strain sequencing project: providing services to taxonomists for standard genome sequencing and annotation.</title>
        <authorList>
            <consortium name="The Broad Institute Genomics Platform"/>
            <consortium name="The Broad Institute Genome Sequencing Center for Infectious Disease"/>
            <person name="Wu L."/>
            <person name="Ma J."/>
        </authorList>
    </citation>
    <scope>NUCLEOTIDE SEQUENCE [LARGE SCALE GENOMIC DNA]</scope>
    <source>
        <strain evidence="2 3">JCM 11117</strain>
    </source>
</reference>
<keyword evidence="3" id="KW-1185">Reference proteome</keyword>
<evidence type="ECO:0000256" key="1">
    <source>
        <dbReference type="SAM" id="MobiDB-lite"/>
    </source>
</evidence>
<feature type="region of interest" description="Disordered" evidence="1">
    <location>
        <begin position="1"/>
        <end position="22"/>
    </location>
</feature>
<organism evidence="2 3">
    <name type="scientific">Pseudonocardia zijingensis</name>
    <dbReference type="NCBI Taxonomy" id="153376"/>
    <lineage>
        <taxon>Bacteria</taxon>
        <taxon>Bacillati</taxon>
        <taxon>Actinomycetota</taxon>
        <taxon>Actinomycetes</taxon>
        <taxon>Pseudonocardiales</taxon>
        <taxon>Pseudonocardiaceae</taxon>
        <taxon>Pseudonocardia</taxon>
    </lineage>
</organism>
<evidence type="ECO:0000313" key="3">
    <source>
        <dbReference type="Proteomes" id="UP001499967"/>
    </source>
</evidence>
<evidence type="ECO:0000313" key="2">
    <source>
        <dbReference type="EMBL" id="GAA0911047.1"/>
    </source>
</evidence>
<name>A0ABN1NLH2_9PSEU</name>
<proteinExistence type="predicted"/>
<accession>A0ABN1NLH2</accession>
<dbReference type="EMBL" id="BAAAHP010000377">
    <property type="protein sequence ID" value="GAA0911047.1"/>
    <property type="molecule type" value="Genomic_DNA"/>
</dbReference>
<comment type="caution">
    <text evidence="2">The sequence shown here is derived from an EMBL/GenBank/DDBJ whole genome shotgun (WGS) entry which is preliminary data.</text>
</comment>
<gene>
    <name evidence="2" type="ORF">GCM10009559_81930</name>
</gene>
<sequence>MSGLHLASQRVSEPSDGTAYLDRHGSSVAQLDRGCVEHMGNLPSNVGIADPWIPAHKIADQMKGARLGGFTLADRPGTVVATVARHRDLLLDHRFDLRVRQGKRVGRRALPPPGDRRATLTPIERMFYQGWLGR</sequence>
<protein>
    <submittedName>
        <fullName evidence="2">Uncharacterized protein</fullName>
    </submittedName>
</protein>
<dbReference type="Proteomes" id="UP001499967">
    <property type="component" value="Unassembled WGS sequence"/>
</dbReference>